<reference evidence="1" key="1">
    <citation type="submission" date="2021-06" db="EMBL/GenBank/DDBJ databases">
        <authorList>
            <person name="Kallberg Y."/>
            <person name="Tangrot J."/>
            <person name="Rosling A."/>
        </authorList>
    </citation>
    <scope>NUCLEOTIDE SEQUENCE</scope>
    <source>
        <strain evidence="1">87-6 pot B 2015</strain>
    </source>
</reference>
<evidence type="ECO:0000313" key="1">
    <source>
        <dbReference type="EMBL" id="CAG8740341.1"/>
    </source>
</evidence>
<dbReference type="EMBL" id="CAJVPP010020405">
    <property type="protein sequence ID" value="CAG8740341.1"/>
    <property type="molecule type" value="Genomic_DNA"/>
</dbReference>
<gene>
    <name evidence="1" type="ORF">FMOSSE_LOCUS16114</name>
</gene>
<dbReference type="AlphaFoldDB" id="A0A9N9NI96"/>
<feature type="non-terminal residue" evidence="1">
    <location>
        <position position="43"/>
    </location>
</feature>
<sequence>KIVSHIGRKTIIQALKSFGESIFNIQKQLHHKSDKSLRSYLST</sequence>
<organism evidence="1 2">
    <name type="scientific">Funneliformis mosseae</name>
    <name type="common">Endomycorrhizal fungus</name>
    <name type="synonym">Glomus mosseae</name>
    <dbReference type="NCBI Taxonomy" id="27381"/>
    <lineage>
        <taxon>Eukaryota</taxon>
        <taxon>Fungi</taxon>
        <taxon>Fungi incertae sedis</taxon>
        <taxon>Mucoromycota</taxon>
        <taxon>Glomeromycotina</taxon>
        <taxon>Glomeromycetes</taxon>
        <taxon>Glomerales</taxon>
        <taxon>Glomeraceae</taxon>
        <taxon>Funneliformis</taxon>
    </lineage>
</organism>
<comment type="caution">
    <text evidence="1">The sequence shown here is derived from an EMBL/GenBank/DDBJ whole genome shotgun (WGS) entry which is preliminary data.</text>
</comment>
<name>A0A9N9NI96_FUNMO</name>
<evidence type="ECO:0000313" key="2">
    <source>
        <dbReference type="Proteomes" id="UP000789375"/>
    </source>
</evidence>
<accession>A0A9N9NI96</accession>
<feature type="non-terminal residue" evidence="1">
    <location>
        <position position="1"/>
    </location>
</feature>
<keyword evidence="2" id="KW-1185">Reference proteome</keyword>
<dbReference type="Proteomes" id="UP000789375">
    <property type="component" value="Unassembled WGS sequence"/>
</dbReference>
<proteinExistence type="predicted"/>
<protein>
    <submittedName>
        <fullName evidence="1">9131_t:CDS:1</fullName>
    </submittedName>
</protein>